<reference evidence="3" key="2">
    <citation type="submission" date="2023-01" db="EMBL/GenBank/DDBJ databases">
        <authorList>
            <person name="Sun Q."/>
            <person name="Evtushenko L."/>
        </authorList>
    </citation>
    <scope>NUCLEOTIDE SEQUENCE</scope>
    <source>
        <strain evidence="3">VKM B-2789</strain>
    </source>
</reference>
<protein>
    <recommendedName>
        <fullName evidence="5">DUF4412 domain-containing protein</fullName>
    </recommendedName>
</protein>
<dbReference type="AlphaFoldDB" id="A0A9W6JWN7"/>
<evidence type="ECO:0000256" key="2">
    <source>
        <dbReference type="SAM" id="SignalP"/>
    </source>
</evidence>
<evidence type="ECO:0000313" key="3">
    <source>
        <dbReference type="EMBL" id="GLK83284.1"/>
    </source>
</evidence>
<keyword evidence="2" id="KW-0732">Signal</keyword>
<reference evidence="3" key="1">
    <citation type="journal article" date="2014" name="Int. J. Syst. Evol. Microbiol.">
        <title>Complete genome sequence of Corynebacterium casei LMG S-19264T (=DSM 44701T), isolated from a smear-ripened cheese.</title>
        <authorList>
            <consortium name="US DOE Joint Genome Institute (JGI-PGF)"/>
            <person name="Walter F."/>
            <person name="Albersmeier A."/>
            <person name="Kalinowski J."/>
            <person name="Ruckert C."/>
        </authorList>
    </citation>
    <scope>NUCLEOTIDE SEQUENCE</scope>
    <source>
        <strain evidence="3">VKM B-2789</strain>
    </source>
</reference>
<dbReference type="EMBL" id="BSFM01000006">
    <property type="protein sequence ID" value="GLK83284.1"/>
    <property type="molecule type" value="Genomic_DNA"/>
</dbReference>
<feature type="chain" id="PRO_5040957974" description="DUF4412 domain-containing protein" evidence="2">
    <location>
        <begin position="26"/>
        <end position="251"/>
    </location>
</feature>
<keyword evidence="4" id="KW-1185">Reference proteome</keyword>
<name>A0A9W6JWN7_9HYPH</name>
<evidence type="ECO:0008006" key="5">
    <source>
        <dbReference type="Google" id="ProtNLM"/>
    </source>
</evidence>
<sequence length="251" mass="26710">MIFLRPMRRLLTTGLFGLCASAAAATEPAPYRSPPAPPPAFGPPPGPPSESFTPPPFAPTPFGLMPFGPPALGPLPPRPTVDFTLRGRTLPEGGDVRIVHRQGRLRVDVRVAAVTTTLTGFIDLKTRKLAVLSNLPGLGRVAVEMKLPQEYVAIDMPADSRYWGTDTVAGEPCDIWRSLDPISSAPIEACITLDGVPLRSLSYTDTGKKVMFEAVEISRAPLGADAVALPKGVKVTRLPGALESMVPSLTR</sequence>
<evidence type="ECO:0000256" key="1">
    <source>
        <dbReference type="SAM" id="MobiDB-lite"/>
    </source>
</evidence>
<dbReference type="Proteomes" id="UP001143330">
    <property type="component" value="Unassembled WGS sequence"/>
</dbReference>
<accession>A0A9W6JWN7</accession>
<feature type="region of interest" description="Disordered" evidence="1">
    <location>
        <begin position="27"/>
        <end position="59"/>
    </location>
</feature>
<organism evidence="3 4">
    <name type="scientific">Ancylobacter defluvii</name>
    <dbReference type="NCBI Taxonomy" id="1282440"/>
    <lineage>
        <taxon>Bacteria</taxon>
        <taxon>Pseudomonadati</taxon>
        <taxon>Pseudomonadota</taxon>
        <taxon>Alphaproteobacteria</taxon>
        <taxon>Hyphomicrobiales</taxon>
        <taxon>Xanthobacteraceae</taxon>
        <taxon>Ancylobacter</taxon>
    </lineage>
</organism>
<evidence type="ECO:0000313" key="4">
    <source>
        <dbReference type="Proteomes" id="UP001143330"/>
    </source>
</evidence>
<feature type="signal peptide" evidence="2">
    <location>
        <begin position="1"/>
        <end position="25"/>
    </location>
</feature>
<comment type="caution">
    <text evidence="3">The sequence shown here is derived from an EMBL/GenBank/DDBJ whole genome shotgun (WGS) entry which is preliminary data.</text>
</comment>
<feature type="compositionally biased region" description="Pro residues" evidence="1">
    <location>
        <begin position="31"/>
        <end position="59"/>
    </location>
</feature>
<gene>
    <name evidence="3" type="ORF">GCM10017653_13530</name>
</gene>
<proteinExistence type="predicted"/>